<organism evidence="1 2">
    <name type="scientific">Planoprotostelium fungivorum</name>
    <dbReference type="NCBI Taxonomy" id="1890364"/>
    <lineage>
        <taxon>Eukaryota</taxon>
        <taxon>Amoebozoa</taxon>
        <taxon>Evosea</taxon>
        <taxon>Variosea</taxon>
        <taxon>Cavosteliida</taxon>
        <taxon>Cavosteliaceae</taxon>
        <taxon>Planoprotostelium</taxon>
    </lineage>
</organism>
<protein>
    <submittedName>
        <fullName evidence="1">Putative internalin A</fullName>
    </submittedName>
</protein>
<name>A0A2P6N6Y7_9EUKA</name>
<proteinExistence type="predicted"/>
<accession>A0A2P6N6Y7</accession>
<keyword evidence="2" id="KW-1185">Reference proteome</keyword>
<dbReference type="EMBL" id="MDYQ01000174">
    <property type="protein sequence ID" value="PRP79708.1"/>
    <property type="molecule type" value="Genomic_DNA"/>
</dbReference>
<evidence type="ECO:0000313" key="2">
    <source>
        <dbReference type="Proteomes" id="UP000241769"/>
    </source>
</evidence>
<dbReference type="InterPro" id="IPR032675">
    <property type="entry name" value="LRR_dom_sf"/>
</dbReference>
<dbReference type="Proteomes" id="UP000241769">
    <property type="component" value="Unassembled WGS sequence"/>
</dbReference>
<dbReference type="SUPFAM" id="SSF52047">
    <property type="entry name" value="RNI-like"/>
    <property type="match status" value="1"/>
</dbReference>
<dbReference type="AlphaFoldDB" id="A0A2P6N6Y7"/>
<sequence>MLLSKESTDTRTFHNEKRNVLRCSSQEYDSERIRRSPSNAAYYESGTLLSLPDDILSRIIEGNALSCRLVCRRLYKLVWRRCLLRDYTLQLSGGFDFVREWIYKHRWNTPTSSIALDLENIIDESDIETIAAQLSKVAGLKHVEIRNAVCGTLRAAQHIFSTPDLKSLSIPKSWWDAHPFQGHTHLLHLRITDCVRHIPLSFLKLIPRLKTLAISYSRDYSHLQHVPHLEELSLSQPYRFDFSRLSLVPRLKVLQIPAQQEGFEKVRDLKELHTIKLLDCSSGIDLRDLQHCPSLTAVDLSQCISSAWHYEVLSKFPLKSLSLHESCSETNSLIRYNGGTILHRSLEHLRFVGKGGSVSQNVLRWICSFQQLKSLTYSAPGLSSLNTDWNVLLQLNNLECLDVPNNLADPEFRVLAKMENLRNLRLSGDNITNGKKLMSLTKLKRLHLPHSTKWLERNLSMAIPECRITFGTPLTAE</sequence>
<evidence type="ECO:0000313" key="1">
    <source>
        <dbReference type="EMBL" id="PRP79708.1"/>
    </source>
</evidence>
<dbReference type="SUPFAM" id="SSF81383">
    <property type="entry name" value="F-box domain"/>
    <property type="match status" value="1"/>
</dbReference>
<dbReference type="InterPro" id="IPR036047">
    <property type="entry name" value="F-box-like_dom_sf"/>
</dbReference>
<gene>
    <name evidence="1" type="ORF">PROFUN_12696</name>
</gene>
<dbReference type="InParanoid" id="A0A2P6N6Y7"/>
<reference evidence="1 2" key="1">
    <citation type="journal article" date="2018" name="Genome Biol. Evol.">
        <title>Multiple Roots of Fruiting Body Formation in Amoebozoa.</title>
        <authorList>
            <person name="Hillmann F."/>
            <person name="Forbes G."/>
            <person name="Novohradska S."/>
            <person name="Ferling I."/>
            <person name="Riege K."/>
            <person name="Groth M."/>
            <person name="Westermann M."/>
            <person name="Marz M."/>
            <person name="Spaller T."/>
            <person name="Winckler T."/>
            <person name="Schaap P."/>
            <person name="Glockner G."/>
        </authorList>
    </citation>
    <scope>NUCLEOTIDE SEQUENCE [LARGE SCALE GENOMIC DNA]</scope>
    <source>
        <strain evidence="1 2">Jena</strain>
    </source>
</reference>
<comment type="caution">
    <text evidence="1">The sequence shown here is derived from an EMBL/GenBank/DDBJ whole genome shotgun (WGS) entry which is preliminary data.</text>
</comment>
<dbReference type="Gene3D" id="3.80.10.10">
    <property type="entry name" value="Ribonuclease Inhibitor"/>
    <property type="match status" value="2"/>
</dbReference>